<dbReference type="PANTHER" id="PTHR44591">
    <property type="entry name" value="STRESS RESPONSE REGULATOR PROTEIN 1"/>
    <property type="match status" value="1"/>
</dbReference>
<proteinExistence type="predicted"/>
<feature type="domain" description="Response regulatory" evidence="3">
    <location>
        <begin position="8"/>
        <end position="129"/>
    </location>
</feature>
<dbReference type="SMART" id="SM00448">
    <property type="entry name" value="REC"/>
    <property type="match status" value="1"/>
</dbReference>
<name>A0ABV4N4D0_9VIBR</name>
<dbReference type="Gene3D" id="3.40.50.2300">
    <property type="match status" value="1"/>
</dbReference>
<keyword evidence="1 2" id="KW-0597">Phosphoprotein</keyword>
<dbReference type="InterPro" id="IPR011006">
    <property type="entry name" value="CheY-like_superfamily"/>
</dbReference>
<feature type="modified residue" description="4-aspartylphosphate" evidence="2">
    <location>
        <position position="60"/>
    </location>
</feature>
<dbReference type="EMBL" id="JBFSSG010000106">
    <property type="protein sequence ID" value="MEZ8724259.1"/>
    <property type="molecule type" value="Genomic_DNA"/>
</dbReference>
<organism evidence="4 5">
    <name type="scientific">Vibrio pomeroyi</name>
    <dbReference type="NCBI Taxonomy" id="198832"/>
    <lineage>
        <taxon>Bacteria</taxon>
        <taxon>Pseudomonadati</taxon>
        <taxon>Pseudomonadota</taxon>
        <taxon>Gammaproteobacteria</taxon>
        <taxon>Vibrionales</taxon>
        <taxon>Vibrionaceae</taxon>
        <taxon>Vibrio</taxon>
    </lineage>
</organism>
<keyword evidence="5" id="KW-1185">Reference proteome</keyword>
<dbReference type="Pfam" id="PF00072">
    <property type="entry name" value="Response_reg"/>
    <property type="match status" value="1"/>
</dbReference>
<sequence>MILSLNLRVLIVDDSRGCTILIRQQLIKLGVSYENIIITTSYQQAIKAIETHHFQILLIDYHLEQSLTGFELLGILYRNRLIDQTVATILLSGDRRQETVLTALSGRAQHFISKPINTVVLGNKIQTALYEAKQITQLTQLYPISQQATLNLALNIPNADTKVMFEATLIDHLLAGKEWELLSYLLKKSKTKMHPTKLVAEALTLYEFGKPKSAIDKLHNYLVKQPLSLNVMDCLSSIYEKHQMLVPALKLAIRTFELTPSINHRALRAIDLAENVGNTAMLLKLGKTYADSISSADTDVINSISTYFKSLKAIYEREANMVSKKVLIKHADQFTAQVRLKFPSKLQNQLLSNLAIFHCHILIFEENEKSAHQKLMRATTLLSDSFNDEPSDLFNQLLPLFIHFGEYSLYRTVKEGRQTQDAPLLKQAQKQTLSPSALTLTENSKSIEYIKGYVHNFPYSVSAKLDYLYATNSKTIQKKCSDNMVQEITQLELPERWKKWINDSLGNGFTIKPPSPF</sequence>
<gene>
    <name evidence="4" type="ORF">AB6D66_24615</name>
</gene>
<accession>A0ABV4N4D0</accession>
<dbReference type="Proteomes" id="UP001570071">
    <property type="component" value="Unassembled WGS sequence"/>
</dbReference>
<comment type="caution">
    <text evidence="4">The sequence shown here is derived from an EMBL/GenBank/DDBJ whole genome shotgun (WGS) entry which is preliminary data.</text>
</comment>
<evidence type="ECO:0000313" key="5">
    <source>
        <dbReference type="Proteomes" id="UP001570071"/>
    </source>
</evidence>
<dbReference type="RefSeq" id="WP_248386366.1">
    <property type="nucleotide sequence ID" value="NZ_JBFSSG010000106.1"/>
</dbReference>
<evidence type="ECO:0000259" key="3">
    <source>
        <dbReference type="PROSITE" id="PS50110"/>
    </source>
</evidence>
<dbReference type="PROSITE" id="PS50110">
    <property type="entry name" value="RESPONSE_REGULATORY"/>
    <property type="match status" value="1"/>
</dbReference>
<dbReference type="PANTHER" id="PTHR44591:SF3">
    <property type="entry name" value="RESPONSE REGULATORY DOMAIN-CONTAINING PROTEIN"/>
    <property type="match status" value="1"/>
</dbReference>
<reference evidence="4 5" key="1">
    <citation type="journal article" date="2024" name="ISME J.">
        <title>Tailless and filamentous prophages are predominant in marine Vibrio.</title>
        <authorList>
            <person name="Steensen K."/>
            <person name="Seneca J."/>
            <person name="Bartlau N."/>
            <person name="Yu X.A."/>
            <person name="Hussain F.A."/>
            <person name="Polz M.F."/>
        </authorList>
    </citation>
    <scope>NUCLEOTIDE SEQUENCE [LARGE SCALE GENOMIC DNA]</scope>
    <source>
        <strain evidence="4 5">10N.239.312.F12</strain>
    </source>
</reference>
<evidence type="ECO:0000256" key="1">
    <source>
        <dbReference type="ARBA" id="ARBA00022553"/>
    </source>
</evidence>
<dbReference type="SUPFAM" id="SSF52172">
    <property type="entry name" value="CheY-like"/>
    <property type="match status" value="1"/>
</dbReference>
<evidence type="ECO:0000256" key="2">
    <source>
        <dbReference type="PROSITE-ProRule" id="PRU00169"/>
    </source>
</evidence>
<evidence type="ECO:0000313" key="4">
    <source>
        <dbReference type="EMBL" id="MEZ8724259.1"/>
    </source>
</evidence>
<dbReference type="InterPro" id="IPR001789">
    <property type="entry name" value="Sig_transdc_resp-reg_receiver"/>
</dbReference>
<protein>
    <submittedName>
        <fullName evidence="4">Response regulator</fullName>
    </submittedName>
</protein>
<dbReference type="InterPro" id="IPR050595">
    <property type="entry name" value="Bact_response_regulator"/>
</dbReference>